<reference evidence="2" key="1">
    <citation type="submission" date="2021-02" db="EMBL/GenBank/DDBJ databases">
        <title>FDA dAtabase for Regulatory Grade micrObial Sequences (FDA-ARGOS): Supporting development and validation of Infectious Disease Dx tests.</title>
        <authorList>
            <person name="Sproer C."/>
            <person name="Gronow S."/>
            <person name="Severitt S."/>
            <person name="Schroder I."/>
            <person name="Tallon L."/>
            <person name="Sadzewicz L."/>
            <person name="Zhao X."/>
            <person name="Boylan J."/>
            <person name="Ott S."/>
            <person name="Bowen H."/>
            <person name="Vavikolanu K."/>
            <person name="Mehta A."/>
            <person name="Aluvathingal J."/>
            <person name="Nadendla S."/>
            <person name="Lowell S."/>
            <person name="Myers T."/>
            <person name="Yan Y."/>
            <person name="Sichtig H."/>
        </authorList>
    </citation>
    <scope>NUCLEOTIDE SEQUENCE</scope>
    <source>
        <strain evidence="2">FDAARGOS_1191</strain>
    </source>
</reference>
<feature type="transmembrane region" description="Helical" evidence="1">
    <location>
        <begin position="204"/>
        <end position="231"/>
    </location>
</feature>
<name>A0AAX1L823_9CORY</name>
<keyword evidence="1" id="KW-0472">Membrane</keyword>
<evidence type="ECO:0008006" key="4">
    <source>
        <dbReference type="Google" id="ProtNLM"/>
    </source>
</evidence>
<evidence type="ECO:0000313" key="2">
    <source>
        <dbReference type="EMBL" id="QRP70415.1"/>
    </source>
</evidence>
<proteinExistence type="predicted"/>
<dbReference type="RefSeq" id="WP_005393362.1">
    <property type="nucleotide sequence ID" value="NZ_CP068162.1"/>
</dbReference>
<evidence type="ECO:0000313" key="3">
    <source>
        <dbReference type="Proteomes" id="UP000617681"/>
    </source>
</evidence>
<gene>
    <name evidence="2" type="ORF">I6J21_11785</name>
</gene>
<accession>A0AAX1L823</accession>
<protein>
    <recommendedName>
        <fullName evidence="4">ABC transporter permease</fullName>
    </recommendedName>
</protein>
<organism evidence="2 3">
    <name type="scientific">Corynebacterium glucuronolyticum</name>
    <dbReference type="NCBI Taxonomy" id="39791"/>
    <lineage>
        <taxon>Bacteria</taxon>
        <taxon>Bacillati</taxon>
        <taxon>Actinomycetota</taxon>
        <taxon>Actinomycetes</taxon>
        <taxon>Mycobacteriales</taxon>
        <taxon>Corynebacteriaceae</taxon>
        <taxon>Corynebacterium</taxon>
    </lineage>
</organism>
<dbReference type="Proteomes" id="UP000617681">
    <property type="component" value="Chromosome"/>
</dbReference>
<keyword evidence="1" id="KW-1133">Transmembrane helix</keyword>
<feature type="transmembrane region" description="Helical" evidence="1">
    <location>
        <begin position="12"/>
        <end position="39"/>
    </location>
</feature>
<feature type="transmembrane region" description="Helical" evidence="1">
    <location>
        <begin position="159"/>
        <end position="181"/>
    </location>
</feature>
<keyword evidence="1" id="KW-0812">Transmembrane</keyword>
<evidence type="ECO:0000256" key="1">
    <source>
        <dbReference type="SAM" id="Phobius"/>
    </source>
</evidence>
<feature type="transmembrane region" description="Helical" evidence="1">
    <location>
        <begin position="251"/>
        <end position="272"/>
    </location>
</feature>
<dbReference type="AlphaFoldDB" id="A0AAX1L823"/>
<dbReference type="EMBL" id="CP069534">
    <property type="protein sequence ID" value="QRP70415.1"/>
    <property type="molecule type" value="Genomic_DNA"/>
</dbReference>
<sequence length="285" mass="31228">MYLDKIARRNRSEVFVVGIFNLALLVIVLFPVMSIIMLVHADHRTAWLSTDNFGAQSSFSTWSIGSGDGVLELSQVDRDQLGVVPIKNSKKDFRCSVGTGSNASEQFSRYLDYLSCESTLKDSAVIDPRTTHLVTLADSKTKSQAHDEVEAKTSLDYTVWYLVLVYVIIVVIPCLICFWNVSKIFDSKWGDTAKTMALRGIPKVFAALMLSAAPLTGLITSFLVAAVPLYLVSRVLQHVSWEGRGFLLIDAWIGLGGALSCGALFTIVLAALTCARRGKIVAEID</sequence>